<feature type="transmembrane region" description="Helical" evidence="3">
    <location>
        <begin position="521"/>
        <end position="544"/>
    </location>
</feature>
<protein>
    <submittedName>
        <fullName evidence="4 5">Uncharacterized protein</fullName>
    </submittedName>
</protein>
<evidence type="ECO:0000256" key="2">
    <source>
        <dbReference type="SAM" id="MobiDB-lite"/>
    </source>
</evidence>
<reference evidence="4" key="3">
    <citation type="submission" date="2018-07" db="EMBL/GenBank/DDBJ databases">
        <title>WGS assembly of Glycine max.</title>
        <authorList>
            <person name="Schmutz J."/>
            <person name="Cannon S."/>
            <person name="Schlueter J."/>
            <person name="Ma J."/>
            <person name="Mitros T."/>
            <person name="Nelson W."/>
            <person name="Hyten D."/>
            <person name="Song Q."/>
            <person name="Thelen J."/>
            <person name="Cheng J."/>
            <person name="Xu D."/>
            <person name="Hellsten U."/>
            <person name="May G."/>
            <person name="Yu Y."/>
            <person name="Sakurai T."/>
            <person name="Umezawa T."/>
            <person name="Bhattacharyya M."/>
            <person name="Sandhu D."/>
            <person name="Valliyodan B."/>
            <person name="Lindquist E."/>
            <person name="Peto M."/>
            <person name="Grant D."/>
            <person name="Shu S."/>
            <person name="Goodstein D."/>
            <person name="Barry K."/>
            <person name="Futrell-Griggs M."/>
            <person name="Abernathy B."/>
            <person name="Du J."/>
            <person name="Tian Z."/>
            <person name="Zhu L."/>
            <person name="Gill N."/>
            <person name="Joshi T."/>
            <person name="Libault M."/>
            <person name="Sethuraman A."/>
            <person name="Zhang X."/>
            <person name="Shinozaki K."/>
            <person name="Nguyen H."/>
            <person name="Wing R."/>
            <person name="Cregan P."/>
            <person name="Specht J."/>
            <person name="Grimwood J."/>
            <person name="Rokhsar D."/>
            <person name="Stacey G."/>
            <person name="Shoemaker R."/>
            <person name="Jackson S."/>
        </authorList>
    </citation>
    <scope>NUCLEOTIDE SEQUENCE</scope>
    <source>
        <tissue evidence="4">Callus</tissue>
    </source>
</reference>
<evidence type="ECO:0000313" key="6">
    <source>
        <dbReference type="Proteomes" id="UP000008827"/>
    </source>
</evidence>
<name>K7L7Z8_SOYBN</name>
<reference evidence="5" key="2">
    <citation type="submission" date="2018-02" db="UniProtKB">
        <authorList>
            <consortium name="EnsemblPlants"/>
        </authorList>
    </citation>
    <scope>IDENTIFICATION</scope>
    <source>
        <strain evidence="5">Williams 82</strain>
    </source>
</reference>
<sequence length="564" mass="64769">MSSLRPTMSNAHSKLTFDELQWVINIRKTLEEELEEDGDQFAVSIFSVPKLLMASDPDSYVPQQVALGPYHYWRPELYEMQRYKIAAAKRFQKHHQSCKLENLVDQLTKLEQRVRACYHKFLDFNGETLVWMMTVDASFLLEFLQVFSMQEGAKVQRVSSSMSHLVDYAGKKSAHNAILRDIVMLENQIPLFVLRKMLDLKFSSLEAADDMLSLMFIGLFKEISPFKMMEEYPNIQVSENVHLLDFLYNVIVPKLEQQSDTIEVEFQQEQKEGNDEEATSDSSHVKQFFSEVWKLLSKLNKGPMKMVKKVIVSKPLKVFVQLPWKIVSNLPGLKVMKQPLEHFLFSQEKGDENKGESASSRSNSLMNKPPSVEEITIPSVTELLNCGIRFVPTKGSISSISFDVKTCTFYLPTIGLDVNTEVFLRNLVAYEASVALGPLVITRYTELMNGIIDSEEDAKVLREKGIILNHLKSDKEVANLWNGMSKSLRLSRVSLLDKVIEDVNKYYNGRMKVKIWKFMRVYVFSSWQFLTFLAALCLLLLMALQAFCSVYTCSRFFQSALDSQ</sequence>
<keyword evidence="6" id="KW-1185">Reference proteome</keyword>
<dbReference type="PANTHER" id="PTHR31549:SF23">
    <property type="entry name" value="OS03G0591600 PROTEIN"/>
    <property type="match status" value="1"/>
</dbReference>
<dbReference type="Gramene" id="KRH44508">
    <property type="protein sequence ID" value="KRH44508"/>
    <property type="gene ID" value="GLYMA_08G215200"/>
</dbReference>
<feature type="region of interest" description="Disordered" evidence="2">
    <location>
        <begin position="349"/>
        <end position="369"/>
    </location>
</feature>
<reference evidence="4 5" key="1">
    <citation type="journal article" date="2010" name="Nature">
        <title>Genome sequence of the palaeopolyploid soybean.</title>
        <authorList>
            <person name="Schmutz J."/>
            <person name="Cannon S.B."/>
            <person name="Schlueter J."/>
            <person name="Ma J."/>
            <person name="Mitros T."/>
            <person name="Nelson W."/>
            <person name="Hyten D.L."/>
            <person name="Song Q."/>
            <person name="Thelen J.J."/>
            <person name="Cheng J."/>
            <person name="Xu D."/>
            <person name="Hellsten U."/>
            <person name="May G.D."/>
            <person name="Yu Y."/>
            <person name="Sakurai T."/>
            <person name="Umezawa T."/>
            <person name="Bhattacharyya M.K."/>
            <person name="Sandhu D."/>
            <person name="Valliyodan B."/>
            <person name="Lindquist E."/>
            <person name="Peto M."/>
            <person name="Grant D."/>
            <person name="Shu S."/>
            <person name="Goodstein D."/>
            <person name="Barry K."/>
            <person name="Futrell-Griggs M."/>
            <person name="Abernathy B."/>
            <person name="Du J."/>
            <person name="Tian Z."/>
            <person name="Zhu L."/>
            <person name="Gill N."/>
            <person name="Joshi T."/>
            <person name="Libault M."/>
            <person name="Sethuraman A."/>
            <person name="Zhang X.-C."/>
            <person name="Shinozaki K."/>
            <person name="Nguyen H.T."/>
            <person name="Wing R.A."/>
            <person name="Cregan P."/>
            <person name="Specht J."/>
            <person name="Grimwood J."/>
            <person name="Rokhsar D."/>
            <person name="Stacey G."/>
            <person name="Shoemaker R.C."/>
            <person name="Jackson S.A."/>
        </authorList>
    </citation>
    <scope>NUCLEOTIDE SEQUENCE [LARGE SCALE GENOMIC DNA]</scope>
    <source>
        <strain evidence="5">cv. Williams 82</strain>
        <tissue evidence="4">Callus</tissue>
    </source>
</reference>
<dbReference type="AlphaFoldDB" id="K7L7Z8"/>
<keyword evidence="3" id="KW-1133">Transmembrane helix</keyword>
<dbReference type="PaxDb" id="3847-GLYMA08G23001.1"/>
<dbReference type="eggNOG" id="ENOG502QPIE">
    <property type="taxonomic scope" value="Eukaryota"/>
</dbReference>
<dbReference type="Pfam" id="PF03140">
    <property type="entry name" value="DUF247"/>
    <property type="match status" value="1"/>
</dbReference>
<dbReference type="EnsemblPlants" id="KRH44508">
    <property type="protein sequence ID" value="KRH44508"/>
    <property type="gene ID" value="GLYMA_08G215200"/>
</dbReference>
<feature type="coiled-coil region" evidence="1">
    <location>
        <begin position="93"/>
        <end position="120"/>
    </location>
</feature>
<evidence type="ECO:0000256" key="1">
    <source>
        <dbReference type="SAM" id="Coils"/>
    </source>
</evidence>
<accession>K7L7Z8</accession>
<evidence type="ECO:0000313" key="4">
    <source>
        <dbReference type="EMBL" id="KRH44508.1"/>
    </source>
</evidence>
<keyword evidence="3" id="KW-0472">Membrane</keyword>
<dbReference type="OrthoDB" id="2356035at2759"/>
<feature type="compositionally biased region" description="Polar residues" evidence="2">
    <location>
        <begin position="356"/>
        <end position="366"/>
    </location>
</feature>
<evidence type="ECO:0000313" key="5">
    <source>
        <dbReference type="EnsemblPlants" id="KRH44508"/>
    </source>
</evidence>
<dbReference type="InterPro" id="IPR004158">
    <property type="entry name" value="DUF247_pln"/>
</dbReference>
<dbReference type="PANTHER" id="PTHR31549">
    <property type="entry name" value="PROTEIN, PUTATIVE (DUF247)-RELATED-RELATED"/>
    <property type="match status" value="1"/>
</dbReference>
<dbReference type="Proteomes" id="UP000008827">
    <property type="component" value="Chromosome 8"/>
</dbReference>
<dbReference type="EMBL" id="CM000841">
    <property type="protein sequence ID" value="KRH44508.1"/>
    <property type="molecule type" value="Genomic_DNA"/>
</dbReference>
<keyword evidence="1" id="KW-0175">Coiled coil</keyword>
<gene>
    <name evidence="5" type="primary">LOC100806933</name>
    <name evidence="4" type="ORF">GLYMA_08G215200</name>
</gene>
<dbReference type="KEGG" id="gmx:100806933"/>
<dbReference type="GeneID" id="100806933"/>
<evidence type="ECO:0000256" key="3">
    <source>
        <dbReference type="SAM" id="Phobius"/>
    </source>
</evidence>
<dbReference type="HOGENOM" id="CLU_020188_4_0_1"/>
<dbReference type="OMA" id="HHHAISR"/>
<keyword evidence="3" id="KW-0812">Transmembrane</keyword>
<proteinExistence type="predicted"/>
<organism evidence="5">
    <name type="scientific">Glycine max</name>
    <name type="common">Soybean</name>
    <name type="synonym">Glycine hispida</name>
    <dbReference type="NCBI Taxonomy" id="3847"/>
    <lineage>
        <taxon>Eukaryota</taxon>
        <taxon>Viridiplantae</taxon>
        <taxon>Streptophyta</taxon>
        <taxon>Embryophyta</taxon>
        <taxon>Tracheophyta</taxon>
        <taxon>Spermatophyta</taxon>
        <taxon>Magnoliopsida</taxon>
        <taxon>eudicotyledons</taxon>
        <taxon>Gunneridae</taxon>
        <taxon>Pentapetalae</taxon>
        <taxon>rosids</taxon>
        <taxon>fabids</taxon>
        <taxon>Fabales</taxon>
        <taxon>Fabaceae</taxon>
        <taxon>Papilionoideae</taxon>
        <taxon>50 kb inversion clade</taxon>
        <taxon>NPAAA clade</taxon>
        <taxon>indigoferoid/millettioid clade</taxon>
        <taxon>Phaseoleae</taxon>
        <taxon>Glycine</taxon>
        <taxon>Glycine subgen. Soja</taxon>
    </lineage>
</organism>